<dbReference type="NCBIfam" id="TIGR00707">
    <property type="entry name" value="argD"/>
    <property type="match status" value="1"/>
</dbReference>
<accession>A0A3B0IZ32</accession>
<dbReference type="InterPro" id="IPR015422">
    <property type="entry name" value="PyrdxlP-dep_Trfase_small"/>
</dbReference>
<keyword evidence="5 6" id="KW-0663">Pyridoxal phosphate</keyword>
<protein>
    <submittedName>
        <fullName evidence="7">Acetylornithine aminotransferase</fullName>
        <ecNumber evidence="7">2.6.1.11</ecNumber>
    </submittedName>
</protein>
<comment type="cofactor">
    <cofactor evidence="1">
        <name>pyridoxal 5'-phosphate</name>
        <dbReference type="ChEBI" id="CHEBI:597326"/>
    </cofactor>
</comment>
<dbReference type="FunFam" id="3.40.640.10:FF:000004">
    <property type="entry name" value="Acetylornithine aminotransferase"/>
    <property type="match status" value="1"/>
</dbReference>
<name>A0A3B0IZ32_9RICK</name>
<comment type="similarity">
    <text evidence="6">Belongs to the class-III pyridoxal-phosphate-dependent aminotransferase family.</text>
</comment>
<evidence type="ECO:0000256" key="2">
    <source>
        <dbReference type="ARBA" id="ARBA00022576"/>
    </source>
</evidence>
<evidence type="ECO:0000256" key="1">
    <source>
        <dbReference type="ARBA" id="ARBA00001933"/>
    </source>
</evidence>
<dbReference type="InterPro" id="IPR005814">
    <property type="entry name" value="Aminotrans_3"/>
</dbReference>
<dbReference type="GO" id="GO:0030170">
    <property type="term" value="F:pyridoxal phosphate binding"/>
    <property type="evidence" value="ECO:0007669"/>
    <property type="project" value="InterPro"/>
</dbReference>
<dbReference type="NCBIfam" id="NF002325">
    <property type="entry name" value="PRK01278.1"/>
    <property type="match status" value="1"/>
</dbReference>
<reference evidence="7" key="1">
    <citation type="submission" date="2018-04" db="EMBL/GenBank/DDBJ databases">
        <authorList>
            <person name="Go L.Y."/>
            <person name="Mitchell J.A."/>
        </authorList>
    </citation>
    <scope>NUCLEOTIDE SEQUENCE</scope>
    <source>
        <strain evidence="7">WBAD</strain>
    </source>
</reference>
<dbReference type="GO" id="GO:0006526">
    <property type="term" value="P:L-arginine biosynthetic process"/>
    <property type="evidence" value="ECO:0007669"/>
    <property type="project" value="UniProtKB-ARBA"/>
</dbReference>
<dbReference type="GO" id="GO:0003992">
    <property type="term" value="F:N2-acetyl-L-ornithine:2-oxoglutarate 5-aminotransferase activity"/>
    <property type="evidence" value="ECO:0007669"/>
    <property type="project" value="UniProtKB-EC"/>
</dbReference>
<dbReference type="InterPro" id="IPR050103">
    <property type="entry name" value="Class-III_PLP-dep_AT"/>
</dbReference>
<dbReference type="EC" id="2.6.1.11" evidence="7"/>
<dbReference type="Gene3D" id="3.90.1150.10">
    <property type="entry name" value="Aspartate Aminotransferase, domain 1"/>
    <property type="match status" value="1"/>
</dbReference>
<keyword evidence="4 7" id="KW-0808">Transferase</keyword>
<sequence>MTISPILPVYSPVNINFSYGKGIYLYDIDNKRYIDFHSGIAVSSLGHANPRLTDVLKLQGEKLWHISNTYNISTTNKFAENLINNSFANTVFFANSGSEAVECGLKIARAYQNGKGNKNRYRILTFHGAFHGRTFLTCATNDRQKFSELLNPYIDWCDNTEPNIESVKKAISNGIGVILIEPIQGQGGIKVMSEVFMKELRELCNENDILLFFDCVQCGAGRTGKLFAYEHIGIKPDICALAKGIGGGFPLGACLATEKVAKYMAVGMHGSTFGGNPLATSVGNAVLDELLSPGFLENVEVRGKSLKNKLEDLASKFPMIEEVRGKGLMLGIKVKMNNQKFAEELSHRGLLTVGVTSDNVVRILPPLIITEKEIDEGIEILTQYLSEKF</sequence>
<evidence type="ECO:0000256" key="6">
    <source>
        <dbReference type="RuleBase" id="RU003560"/>
    </source>
</evidence>
<dbReference type="GO" id="GO:0042802">
    <property type="term" value="F:identical protein binding"/>
    <property type="evidence" value="ECO:0007669"/>
    <property type="project" value="TreeGrafter"/>
</dbReference>
<evidence type="ECO:0000256" key="3">
    <source>
        <dbReference type="ARBA" id="ARBA00022605"/>
    </source>
</evidence>
<evidence type="ECO:0000256" key="5">
    <source>
        <dbReference type="ARBA" id="ARBA00022898"/>
    </source>
</evidence>
<dbReference type="InterPro" id="IPR004636">
    <property type="entry name" value="AcOrn/SuccOrn_fam"/>
</dbReference>
<proteinExistence type="inferred from homology"/>
<dbReference type="EMBL" id="OUNE01000098">
    <property type="protein sequence ID" value="SPP33075.1"/>
    <property type="molecule type" value="Genomic_DNA"/>
</dbReference>
<gene>
    <name evidence="7" type="primary">argD_1</name>
    <name evidence="7" type="ORF">WBAD_0566</name>
</gene>
<dbReference type="SUPFAM" id="SSF53383">
    <property type="entry name" value="PLP-dependent transferases"/>
    <property type="match status" value="1"/>
</dbReference>
<organism evidence="7">
    <name type="scientific">Wolbachia endosymbiont of Aleurodicus dispersus</name>
    <dbReference type="NCBI Taxonomy" id="1288877"/>
    <lineage>
        <taxon>Bacteria</taxon>
        <taxon>Pseudomonadati</taxon>
        <taxon>Pseudomonadota</taxon>
        <taxon>Alphaproteobacteria</taxon>
        <taxon>Rickettsiales</taxon>
        <taxon>Anaplasmataceae</taxon>
        <taxon>Wolbachieae</taxon>
        <taxon>Wolbachia</taxon>
    </lineage>
</organism>
<evidence type="ECO:0000256" key="4">
    <source>
        <dbReference type="ARBA" id="ARBA00022679"/>
    </source>
</evidence>
<dbReference type="AlphaFoldDB" id="A0A3B0IZ32"/>
<dbReference type="PIRSF" id="PIRSF000521">
    <property type="entry name" value="Transaminase_4ab_Lys_Orn"/>
    <property type="match status" value="1"/>
</dbReference>
<keyword evidence="3" id="KW-0028">Amino-acid biosynthesis</keyword>
<dbReference type="PANTHER" id="PTHR11986:SF79">
    <property type="entry name" value="ACETYLORNITHINE AMINOTRANSFERASE, MITOCHONDRIAL"/>
    <property type="match status" value="1"/>
</dbReference>
<keyword evidence="2 7" id="KW-0032">Aminotransferase</keyword>
<dbReference type="InterPro" id="IPR015424">
    <property type="entry name" value="PyrdxlP-dep_Trfase"/>
</dbReference>
<dbReference type="Pfam" id="PF00202">
    <property type="entry name" value="Aminotran_3"/>
    <property type="match status" value="1"/>
</dbReference>
<dbReference type="PANTHER" id="PTHR11986">
    <property type="entry name" value="AMINOTRANSFERASE CLASS III"/>
    <property type="match status" value="1"/>
</dbReference>
<dbReference type="CDD" id="cd00610">
    <property type="entry name" value="OAT_like"/>
    <property type="match status" value="1"/>
</dbReference>
<evidence type="ECO:0000313" key="7">
    <source>
        <dbReference type="EMBL" id="SPP33075.1"/>
    </source>
</evidence>
<dbReference type="InterPro" id="IPR015421">
    <property type="entry name" value="PyrdxlP-dep_Trfase_major"/>
</dbReference>
<dbReference type="Gene3D" id="3.40.640.10">
    <property type="entry name" value="Type I PLP-dependent aspartate aminotransferase-like (Major domain)"/>
    <property type="match status" value="1"/>
</dbReference>